<protein>
    <submittedName>
        <fullName evidence="2">Uncharacterized protein</fullName>
    </submittedName>
</protein>
<dbReference type="Gene3D" id="3.40.50.1820">
    <property type="entry name" value="alpha/beta hydrolase"/>
    <property type="match status" value="1"/>
</dbReference>
<dbReference type="InterPro" id="IPR029058">
    <property type="entry name" value="AB_hydrolase_fold"/>
</dbReference>
<dbReference type="AlphaFoldDB" id="A0A6B8W2P7"/>
<evidence type="ECO:0000313" key="2">
    <source>
        <dbReference type="EMBL" id="QGU01878.1"/>
    </source>
</evidence>
<dbReference type="EMBL" id="CP046452">
    <property type="protein sequence ID" value="QGU01878.1"/>
    <property type="molecule type" value="Genomic_DNA"/>
</dbReference>
<proteinExistence type="predicted"/>
<organism evidence="2 3">
    <name type="scientific">Corynebacterium kalinowskii</name>
    <dbReference type="NCBI Taxonomy" id="2675216"/>
    <lineage>
        <taxon>Bacteria</taxon>
        <taxon>Bacillati</taxon>
        <taxon>Actinomycetota</taxon>
        <taxon>Actinomycetes</taxon>
        <taxon>Mycobacteriales</taxon>
        <taxon>Corynebacteriaceae</taxon>
        <taxon>Corynebacterium</taxon>
    </lineage>
</organism>
<dbReference type="Proteomes" id="UP000427071">
    <property type="component" value="Chromosome"/>
</dbReference>
<feature type="chain" id="PRO_5025423427" evidence="1">
    <location>
        <begin position="31"/>
        <end position="108"/>
    </location>
</feature>
<sequence>MVTLVRGAQNLSIAVLASLLVSWHAPVAYAQPAAQCSRVEIIVTAGTGGSSVSDDPTNIYSLGAGTNFARNLTEEFAEVSAWQTPYNATAGVAGTSWLLKDTVVVPYG</sequence>
<name>A0A6B8W2P7_9CORY</name>
<evidence type="ECO:0000313" key="3">
    <source>
        <dbReference type="Proteomes" id="UP000427071"/>
    </source>
</evidence>
<accession>A0A6B8W2P7</accession>
<evidence type="ECO:0000256" key="1">
    <source>
        <dbReference type="SAM" id="SignalP"/>
    </source>
</evidence>
<keyword evidence="1" id="KW-0732">Signal</keyword>
<gene>
    <name evidence="2" type="ORF">CKALI_05015</name>
</gene>
<feature type="signal peptide" evidence="1">
    <location>
        <begin position="1"/>
        <end position="30"/>
    </location>
</feature>
<reference evidence="3" key="1">
    <citation type="submission" date="2019-11" db="EMBL/GenBank/DDBJ databases">
        <title>Complete genome sequence of Corynebacterium kalinowskii 1959, a novel Corynebacterium species isolated from soil of a small paddock in Vilsendorf, Germany.</title>
        <authorList>
            <person name="Schaffert L."/>
            <person name="Ruwe M."/>
            <person name="Milse J."/>
            <person name="Hanuschka K."/>
            <person name="Ortseifen V."/>
            <person name="Droste J."/>
            <person name="Brandt D."/>
            <person name="Schlueter L."/>
            <person name="Kutter Y."/>
            <person name="Vinke S."/>
            <person name="Viehoefer P."/>
            <person name="Jacob L."/>
            <person name="Luebke N.-C."/>
            <person name="Schulte-Berndt E."/>
            <person name="Hain C."/>
            <person name="Linder M."/>
            <person name="Schmidt P."/>
            <person name="Wollenschlaeger L."/>
            <person name="Luttermann T."/>
            <person name="Thieme E."/>
            <person name="Hassa J."/>
            <person name="Haak M."/>
            <person name="Wittchen M."/>
            <person name="Mentz A."/>
            <person name="Persicke M."/>
            <person name="Busche T."/>
            <person name="Ruckert C."/>
        </authorList>
    </citation>
    <scope>NUCLEOTIDE SEQUENCE [LARGE SCALE GENOMIC DNA]</scope>
    <source>
        <strain evidence="3">1959</strain>
    </source>
</reference>
<keyword evidence="3" id="KW-1185">Reference proteome</keyword>
<dbReference type="KEGG" id="ckw:CKALI_05015"/>